<organism evidence="3 4">
    <name type="scientific">Rubrobacter tropicus</name>
    <dbReference type="NCBI Taxonomy" id="2653851"/>
    <lineage>
        <taxon>Bacteria</taxon>
        <taxon>Bacillati</taxon>
        <taxon>Actinomycetota</taxon>
        <taxon>Rubrobacteria</taxon>
        <taxon>Rubrobacterales</taxon>
        <taxon>Rubrobacteraceae</taxon>
        <taxon>Rubrobacter</taxon>
    </lineage>
</organism>
<name>A0A6G8QFR1_9ACTN</name>
<evidence type="ECO:0000259" key="2">
    <source>
        <dbReference type="PROSITE" id="PS50206"/>
    </source>
</evidence>
<dbReference type="Pfam" id="PF00581">
    <property type="entry name" value="Rhodanese"/>
    <property type="match status" value="1"/>
</dbReference>
<dbReference type="SUPFAM" id="SSF52821">
    <property type="entry name" value="Rhodanese/Cell cycle control phosphatase"/>
    <property type="match status" value="1"/>
</dbReference>
<reference evidence="3 4" key="1">
    <citation type="submission" date="2019-10" db="EMBL/GenBank/DDBJ databases">
        <title>Rubrobacter sp nov SCSIO 52090 isolated from a deep-sea sediment in the South China Sea.</title>
        <authorList>
            <person name="Chen R.W."/>
        </authorList>
    </citation>
    <scope>NUCLEOTIDE SEQUENCE [LARGE SCALE GENOMIC DNA]</scope>
    <source>
        <strain evidence="3 4">SCSIO 52909</strain>
    </source>
</reference>
<feature type="region of interest" description="Disordered" evidence="1">
    <location>
        <begin position="14"/>
        <end position="42"/>
    </location>
</feature>
<dbReference type="InterPro" id="IPR036873">
    <property type="entry name" value="Rhodanese-like_dom_sf"/>
</dbReference>
<evidence type="ECO:0000313" key="4">
    <source>
        <dbReference type="Proteomes" id="UP000501452"/>
    </source>
</evidence>
<dbReference type="SMART" id="SM00450">
    <property type="entry name" value="RHOD"/>
    <property type="match status" value="1"/>
</dbReference>
<keyword evidence="4" id="KW-1185">Reference proteome</keyword>
<dbReference type="KEGG" id="rub:GBA63_19240"/>
<dbReference type="Gene3D" id="3.40.250.10">
    <property type="entry name" value="Rhodanese-like domain"/>
    <property type="match status" value="1"/>
</dbReference>
<sequence>MAFALLVFGCGTPDTPSAGSEGGSGGDGVARNTAGSSASGAGEKVAVADGSYTRLSPEELRDALRGGDLLLVNTHVPFAGDITGTDLSIPYDEIEGNLERLPADKGARIAVYCRSGSMSASAAETLVGLGYENVWDLAGGMEAWEAAGFRLEGA</sequence>
<dbReference type="AlphaFoldDB" id="A0A6G8QFR1"/>
<accession>A0A6G8QFR1</accession>
<protein>
    <submittedName>
        <fullName evidence="3">Rhodanese-like domain-containing protein</fullName>
    </submittedName>
</protein>
<dbReference type="InterPro" id="IPR050229">
    <property type="entry name" value="GlpE_sulfurtransferase"/>
</dbReference>
<dbReference type="EMBL" id="CP045119">
    <property type="protein sequence ID" value="QIN85288.1"/>
    <property type="molecule type" value="Genomic_DNA"/>
</dbReference>
<dbReference type="CDD" id="cd00158">
    <property type="entry name" value="RHOD"/>
    <property type="match status" value="1"/>
</dbReference>
<dbReference type="PANTHER" id="PTHR43031:SF16">
    <property type="entry name" value="OXIDOREDUCTASE"/>
    <property type="match status" value="1"/>
</dbReference>
<dbReference type="PROSITE" id="PS50206">
    <property type="entry name" value="RHODANESE_3"/>
    <property type="match status" value="1"/>
</dbReference>
<evidence type="ECO:0000256" key="1">
    <source>
        <dbReference type="SAM" id="MobiDB-lite"/>
    </source>
</evidence>
<dbReference type="Proteomes" id="UP000501452">
    <property type="component" value="Chromosome"/>
</dbReference>
<evidence type="ECO:0000313" key="3">
    <source>
        <dbReference type="EMBL" id="QIN85288.1"/>
    </source>
</evidence>
<gene>
    <name evidence="3" type="ORF">GBA63_19240</name>
</gene>
<dbReference type="PANTHER" id="PTHR43031">
    <property type="entry name" value="FAD-DEPENDENT OXIDOREDUCTASE"/>
    <property type="match status" value="1"/>
</dbReference>
<dbReference type="InterPro" id="IPR001763">
    <property type="entry name" value="Rhodanese-like_dom"/>
</dbReference>
<proteinExistence type="predicted"/>
<feature type="domain" description="Rhodanese" evidence="2">
    <location>
        <begin position="75"/>
        <end position="153"/>
    </location>
</feature>